<dbReference type="EnsemblProtists" id="EOD13221">
    <property type="protein sequence ID" value="EOD13221"/>
    <property type="gene ID" value="EMIHUDRAFT_459593"/>
</dbReference>
<dbReference type="GeneID" id="17259371"/>
<dbReference type="HOGENOM" id="CLU_2214953_0_0_1"/>
<reference evidence="2" key="1">
    <citation type="journal article" date="2013" name="Nature">
        <title>Pan genome of the phytoplankton Emiliania underpins its global distribution.</title>
        <authorList>
            <person name="Read B.A."/>
            <person name="Kegel J."/>
            <person name="Klute M.J."/>
            <person name="Kuo A."/>
            <person name="Lefebvre S.C."/>
            <person name="Maumus F."/>
            <person name="Mayer C."/>
            <person name="Miller J."/>
            <person name="Monier A."/>
            <person name="Salamov A."/>
            <person name="Young J."/>
            <person name="Aguilar M."/>
            <person name="Claverie J.M."/>
            <person name="Frickenhaus S."/>
            <person name="Gonzalez K."/>
            <person name="Herman E.K."/>
            <person name="Lin Y.C."/>
            <person name="Napier J."/>
            <person name="Ogata H."/>
            <person name="Sarno A.F."/>
            <person name="Shmutz J."/>
            <person name="Schroeder D."/>
            <person name="de Vargas C."/>
            <person name="Verret F."/>
            <person name="von Dassow P."/>
            <person name="Valentin K."/>
            <person name="Van de Peer Y."/>
            <person name="Wheeler G."/>
            <person name="Dacks J.B."/>
            <person name="Delwiche C.F."/>
            <person name="Dyhrman S.T."/>
            <person name="Glockner G."/>
            <person name="John U."/>
            <person name="Richards T."/>
            <person name="Worden A.Z."/>
            <person name="Zhang X."/>
            <person name="Grigoriev I.V."/>
            <person name="Allen A.E."/>
            <person name="Bidle K."/>
            <person name="Borodovsky M."/>
            <person name="Bowler C."/>
            <person name="Brownlee C."/>
            <person name="Cock J.M."/>
            <person name="Elias M."/>
            <person name="Gladyshev V.N."/>
            <person name="Groth M."/>
            <person name="Guda C."/>
            <person name="Hadaegh A."/>
            <person name="Iglesias-Rodriguez M.D."/>
            <person name="Jenkins J."/>
            <person name="Jones B.M."/>
            <person name="Lawson T."/>
            <person name="Leese F."/>
            <person name="Lindquist E."/>
            <person name="Lobanov A."/>
            <person name="Lomsadze A."/>
            <person name="Malik S.B."/>
            <person name="Marsh M.E."/>
            <person name="Mackinder L."/>
            <person name="Mock T."/>
            <person name="Mueller-Roeber B."/>
            <person name="Pagarete A."/>
            <person name="Parker M."/>
            <person name="Probert I."/>
            <person name="Quesneville H."/>
            <person name="Raines C."/>
            <person name="Rensing S.A."/>
            <person name="Riano-Pachon D.M."/>
            <person name="Richier S."/>
            <person name="Rokitta S."/>
            <person name="Shiraiwa Y."/>
            <person name="Soanes D.M."/>
            <person name="van der Giezen M."/>
            <person name="Wahlund T.M."/>
            <person name="Williams B."/>
            <person name="Wilson W."/>
            <person name="Wolfe G."/>
            <person name="Wurch L.L."/>
        </authorList>
    </citation>
    <scope>NUCLEOTIDE SEQUENCE</scope>
</reference>
<evidence type="ECO:0000313" key="1">
    <source>
        <dbReference type="EnsemblProtists" id="EOD13221"/>
    </source>
</evidence>
<protein>
    <submittedName>
        <fullName evidence="1">Uncharacterized protein</fullName>
    </submittedName>
</protein>
<organism evidence="1 2">
    <name type="scientific">Emiliania huxleyi (strain CCMP1516)</name>
    <dbReference type="NCBI Taxonomy" id="280463"/>
    <lineage>
        <taxon>Eukaryota</taxon>
        <taxon>Haptista</taxon>
        <taxon>Haptophyta</taxon>
        <taxon>Prymnesiophyceae</taxon>
        <taxon>Isochrysidales</taxon>
        <taxon>Noelaerhabdaceae</taxon>
        <taxon>Emiliania</taxon>
    </lineage>
</organism>
<keyword evidence="2" id="KW-1185">Reference proteome</keyword>
<dbReference type="PaxDb" id="2903-EOD13221"/>
<dbReference type="KEGG" id="ehx:EMIHUDRAFT_459593"/>
<dbReference type="Proteomes" id="UP000013827">
    <property type="component" value="Unassembled WGS sequence"/>
</dbReference>
<evidence type="ECO:0000313" key="2">
    <source>
        <dbReference type="Proteomes" id="UP000013827"/>
    </source>
</evidence>
<sequence>MSVLAVGQASALEADRPSWVAVVQALGTLSSQLGALQTAAERSAAISSFYADLNPKLSELGPLGSLAQQRLAMMMRELSLDGGGGEIVLPALSAVKRRRAFPSAEGP</sequence>
<name>A0A0D3IPN6_EMIH1</name>
<dbReference type="AlphaFoldDB" id="A0A0D3IPN6"/>
<reference evidence="1" key="2">
    <citation type="submission" date="2024-10" db="UniProtKB">
        <authorList>
            <consortium name="EnsemblProtists"/>
        </authorList>
    </citation>
    <scope>IDENTIFICATION</scope>
</reference>
<proteinExistence type="predicted"/>
<dbReference type="RefSeq" id="XP_005765650.1">
    <property type="nucleotide sequence ID" value="XM_005765593.1"/>
</dbReference>
<accession>A0A0D3IPN6</accession>